<evidence type="ECO:0000313" key="2">
    <source>
        <dbReference type="Proteomes" id="UP001493487"/>
    </source>
</evidence>
<dbReference type="EMBL" id="JASKHM010000009">
    <property type="protein sequence ID" value="MEQ4484071.1"/>
    <property type="molecule type" value="Genomic_DNA"/>
</dbReference>
<reference evidence="1 2" key="1">
    <citation type="journal article" date="2023" name="Genome Announc.">
        <title>Pan-Genome Analyses of the Genus Cohnella and Proposal of the Novel Species Cohnella silvisoli sp. nov., Isolated from Forest Soil.</title>
        <authorList>
            <person name="Wang C."/>
            <person name="Mao L."/>
            <person name="Bao G."/>
            <person name="Zhu H."/>
        </authorList>
    </citation>
    <scope>NUCLEOTIDE SEQUENCE [LARGE SCALE GENOMIC DNA]</scope>
    <source>
        <strain evidence="1 2">NL03-T5-1</strain>
    </source>
</reference>
<dbReference type="Proteomes" id="UP001493487">
    <property type="component" value="Unassembled WGS sequence"/>
</dbReference>
<sequence length="87" mass="10468">MLLKIKEIIEKWDPLDYFPQNIYGIESFEILKRIQSSKTISIELISDFITQVLIKEYDPDKRFNKNDEEQLEISRQIYNLVNNSKEN</sequence>
<dbReference type="SUPFAM" id="SSF116922">
    <property type="entry name" value="YugE-like"/>
    <property type="match status" value="1"/>
</dbReference>
<name>A0ABV1KVI1_9BACL</name>
<comment type="caution">
    <text evidence="1">The sequence shown here is derived from an EMBL/GenBank/DDBJ whole genome shotgun (WGS) entry which is preliminary data.</text>
</comment>
<gene>
    <name evidence="1" type="ORF">QJS35_16860</name>
</gene>
<organism evidence="1 2">
    <name type="scientific">Cohnella silvisoli</name>
    <dbReference type="NCBI Taxonomy" id="2873699"/>
    <lineage>
        <taxon>Bacteria</taxon>
        <taxon>Bacillati</taxon>
        <taxon>Bacillota</taxon>
        <taxon>Bacilli</taxon>
        <taxon>Bacillales</taxon>
        <taxon>Paenibacillaceae</taxon>
        <taxon>Cohnella</taxon>
    </lineage>
</organism>
<dbReference type="RefSeq" id="WP_232186440.1">
    <property type="nucleotide sequence ID" value="NZ_JAIOAP010000008.1"/>
</dbReference>
<proteinExistence type="predicted"/>
<evidence type="ECO:0008006" key="3">
    <source>
        <dbReference type="Google" id="ProtNLM"/>
    </source>
</evidence>
<dbReference type="Gene3D" id="1.10.340.20">
    <property type="entry name" value="Apc36109-like domain"/>
    <property type="match status" value="1"/>
</dbReference>
<accession>A0ABV1KVI1</accession>
<protein>
    <recommendedName>
        <fullName evidence="3">DUF1871 family protein</fullName>
    </recommendedName>
</protein>
<keyword evidence="2" id="KW-1185">Reference proteome</keyword>
<evidence type="ECO:0000313" key="1">
    <source>
        <dbReference type="EMBL" id="MEQ4484071.1"/>
    </source>
</evidence>
<dbReference type="InterPro" id="IPR023162">
    <property type="entry name" value="Apc36109-like_dom_sf"/>
</dbReference>